<dbReference type="PANTHER" id="PTHR36435:SF1">
    <property type="entry name" value="CAAX AMINO TERMINAL PROTEASE FAMILY PROTEIN"/>
    <property type="match status" value="1"/>
</dbReference>
<dbReference type="GO" id="GO:0004175">
    <property type="term" value="F:endopeptidase activity"/>
    <property type="evidence" value="ECO:0007669"/>
    <property type="project" value="UniProtKB-ARBA"/>
</dbReference>
<protein>
    <submittedName>
        <fullName evidence="4">CPBP family intramembrane metalloprotease</fullName>
    </submittedName>
</protein>
<dbReference type="EMBL" id="QSFD01000008">
    <property type="protein sequence ID" value="RHA17748.1"/>
    <property type="molecule type" value="Genomic_DNA"/>
</dbReference>
<dbReference type="GO" id="GO:0006508">
    <property type="term" value="P:proteolysis"/>
    <property type="evidence" value="ECO:0007669"/>
    <property type="project" value="UniProtKB-KW"/>
</dbReference>
<sequence length="296" mass="33235">MRQKITAGRLWGLISPMVLYMIVQVVVSGIVTFGIIFAANFVLHDYATFSASKIGMKIAEENILLELLISQIITAPILIKWLKDDINLDKETGFFKKFKRTSAFKFLLIIPFGITTMFCANYFVSILQMFMPEFMIDSYVGTSEALTSGPFIIQALATAVGAPIVEELMFRGVIYRRLRRMAGVIPSAIIVSLLFGVYHGNWIQAPYAFLLGMACVYVYERYKSIIAPMILHGTANFVAVLITFFATISGESMVDQQITYSVQDLIVLIVFVIITGILTFLLYRVINKKVVPEEIN</sequence>
<evidence type="ECO:0000259" key="2">
    <source>
        <dbReference type="Pfam" id="PF02517"/>
    </source>
</evidence>
<keyword evidence="4" id="KW-0378">Hydrolase</keyword>
<organism evidence="4 5">
    <name type="scientific">Eubacterium ventriosum</name>
    <dbReference type="NCBI Taxonomy" id="39496"/>
    <lineage>
        <taxon>Bacteria</taxon>
        <taxon>Bacillati</taxon>
        <taxon>Bacillota</taxon>
        <taxon>Clostridia</taxon>
        <taxon>Eubacteriales</taxon>
        <taxon>Eubacteriaceae</taxon>
        <taxon>Eubacterium</taxon>
    </lineage>
</organism>
<keyword evidence="4" id="KW-0482">Metalloprotease</keyword>
<accession>A0A413S1J0</accession>
<feature type="transmembrane region" description="Helical" evidence="1">
    <location>
        <begin position="63"/>
        <end position="82"/>
    </location>
</feature>
<evidence type="ECO:0000313" key="3">
    <source>
        <dbReference type="EMBL" id="RHA17748.1"/>
    </source>
</evidence>
<feature type="transmembrane region" description="Helical" evidence="1">
    <location>
        <begin position="204"/>
        <end position="219"/>
    </location>
</feature>
<keyword evidence="1" id="KW-1133">Transmembrane helix</keyword>
<feature type="transmembrane region" description="Helical" evidence="1">
    <location>
        <begin position="226"/>
        <end position="245"/>
    </location>
</feature>
<dbReference type="AlphaFoldDB" id="A0A413S1J0"/>
<comment type="caution">
    <text evidence="4">The sequence shown here is derived from an EMBL/GenBank/DDBJ whole genome shotgun (WGS) entry which is preliminary data.</text>
</comment>
<feature type="transmembrane region" description="Helical" evidence="1">
    <location>
        <begin position="151"/>
        <end position="169"/>
    </location>
</feature>
<feature type="transmembrane region" description="Helical" evidence="1">
    <location>
        <begin position="103"/>
        <end position="131"/>
    </location>
</feature>
<feature type="transmembrane region" description="Helical" evidence="1">
    <location>
        <begin position="21"/>
        <end position="43"/>
    </location>
</feature>
<dbReference type="EMBL" id="QSFO01000005">
    <property type="protein sequence ID" value="RHA55224.1"/>
    <property type="molecule type" value="Genomic_DNA"/>
</dbReference>
<keyword evidence="1" id="KW-0812">Transmembrane</keyword>
<keyword evidence="6" id="KW-1185">Reference proteome</keyword>
<keyword evidence="4" id="KW-0645">Protease</keyword>
<keyword evidence="1" id="KW-0472">Membrane</keyword>
<dbReference type="Proteomes" id="UP000284598">
    <property type="component" value="Unassembled WGS sequence"/>
</dbReference>
<proteinExistence type="predicted"/>
<dbReference type="Pfam" id="PF02517">
    <property type="entry name" value="Rce1-like"/>
    <property type="match status" value="1"/>
</dbReference>
<evidence type="ECO:0000313" key="5">
    <source>
        <dbReference type="Proteomes" id="UP000284598"/>
    </source>
</evidence>
<feature type="transmembrane region" description="Helical" evidence="1">
    <location>
        <begin position="265"/>
        <end position="286"/>
    </location>
</feature>
<dbReference type="InterPro" id="IPR052710">
    <property type="entry name" value="CAAX_protease"/>
</dbReference>
<dbReference type="PANTHER" id="PTHR36435">
    <property type="entry name" value="SLR1288 PROTEIN"/>
    <property type="match status" value="1"/>
</dbReference>
<dbReference type="InterPro" id="IPR003675">
    <property type="entry name" value="Rce1/LyrA-like_dom"/>
</dbReference>
<dbReference type="RefSeq" id="WP_117971044.1">
    <property type="nucleotide sequence ID" value="NZ_CAUBDO010000030.1"/>
</dbReference>
<dbReference type="Proteomes" id="UP000284779">
    <property type="component" value="Unassembled WGS sequence"/>
</dbReference>
<dbReference type="GO" id="GO:0008237">
    <property type="term" value="F:metallopeptidase activity"/>
    <property type="evidence" value="ECO:0007669"/>
    <property type="project" value="UniProtKB-KW"/>
</dbReference>
<dbReference type="GO" id="GO:0080120">
    <property type="term" value="P:CAAX-box protein maturation"/>
    <property type="evidence" value="ECO:0007669"/>
    <property type="project" value="UniProtKB-ARBA"/>
</dbReference>
<feature type="transmembrane region" description="Helical" evidence="1">
    <location>
        <begin position="181"/>
        <end position="198"/>
    </location>
</feature>
<feature type="domain" description="CAAX prenyl protease 2/Lysostaphin resistance protein A-like" evidence="2">
    <location>
        <begin position="151"/>
        <end position="238"/>
    </location>
</feature>
<evidence type="ECO:0000256" key="1">
    <source>
        <dbReference type="SAM" id="Phobius"/>
    </source>
</evidence>
<gene>
    <name evidence="4" type="ORF">DW929_05630</name>
    <name evidence="3" type="ORF">DW944_08950</name>
</gene>
<evidence type="ECO:0000313" key="4">
    <source>
        <dbReference type="EMBL" id="RHA55224.1"/>
    </source>
</evidence>
<name>A0A413S1J0_9FIRM</name>
<reference evidence="5 6" key="1">
    <citation type="submission" date="2018-08" db="EMBL/GenBank/DDBJ databases">
        <title>A genome reference for cultivated species of the human gut microbiota.</title>
        <authorList>
            <person name="Zou Y."/>
            <person name="Xue W."/>
            <person name="Luo G."/>
        </authorList>
    </citation>
    <scope>NUCLEOTIDE SEQUENCE [LARGE SCALE GENOMIC DNA]</scope>
    <source>
        <strain evidence="4 5">AM43-2</strain>
        <strain evidence="3 6">AM44-11BH</strain>
    </source>
</reference>
<evidence type="ECO:0000313" key="6">
    <source>
        <dbReference type="Proteomes" id="UP000284779"/>
    </source>
</evidence>